<evidence type="ECO:0000313" key="1">
    <source>
        <dbReference type="EMBL" id="MCY1005361.1"/>
    </source>
</evidence>
<protein>
    <submittedName>
        <fullName evidence="1">Uncharacterized protein</fullName>
    </submittedName>
</protein>
<evidence type="ECO:0000313" key="2">
    <source>
        <dbReference type="Proteomes" id="UP001150924"/>
    </source>
</evidence>
<name>A0A9X3ERE7_9BACT</name>
<organism evidence="1 2">
    <name type="scientific">Nannocystis pusilla</name>
    <dbReference type="NCBI Taxonomy" id="889268"/>
    <lineage>
        <taxon>Bacteria</taxon>
        <taxon>Pseudomonadati</taxon>
        <taxon>Myxococcota</taxon>
        <taxon>Polyangia</taxon>
        <taxon>Nannocystales</taxon>
        <taxon>Nannocystaceae</taxon>
        <taxon>Nannocystis</taxon>
    </lineage>
</organism>
<dbReference type="AlphaFoldDB" id="A0A9X3ERE7"/>
<proteinExistence type="predicted"/>
<dbReference type="EMBL" id="JAPNKE010000002">
    <property type="protein sequence ID" value="MCY1005361.1"/>
    <property type="molecule type" value="Genomic_DNA"/>
</dbReference>
<accession>A0A9X3ERE7</accession>
<keyword evidence="2" id="KW-1185">Reference proteome</keyword>
<dbReference type="Proteomes" id="UP001150924">
    <property type="component" value="Unassembled WGS sequence"/>
</dbReference>
<dbReference type="RefSeq" id="WP_267767027.1">
    <property type="nucleotide sequence ID" value="NZ_JAPNKE010000002.1"/>
</dbReference>
<reference evidence="1" key="1">
    <citation type="submission" date="2022-11" db="EMBL/GenBank/DDBJ databases">
        <title>Minimal conservation of predation-associated metabolite biosynthetic gene clusters underscores biosynthetic potential of Myxococcota including descriptions for ten novel species: Archangium lansinium sp. nov., Myxococcus landrumus sp. nov., Nannocystis bai.</title>
        <authorList>
            <person name="Ahearne A."/>
            <person name="Stevens C."/>
            <person name="Phillips K."/>
        </authorList>
    </citation>
    <scope>NUCLEOTIDE SEQUENCE</scope>
    <source>
        <strain evidence="1">Na p29</strain>
    </source>
</reference>
<comment type="caution">
    <text evidence="1">The sequence shown here is derived from an EMBL/GenBank/DDBJ whole genome shotgun (WGS) entry which is preliminary data.</text>
</comment>
<gene>
    <name evidence="1" type="ORF">OV079_07205</name>
</gene>
<sequence>MHPFAVAVWLSVSVAALVSLARGGYPIGPTAPAPTPAEEWSKL</sequence>